<feature type="transmembrane region" description="Helical" evidence="1">
    <location>
        <begin position="166"/>
        <end position="189"/>
    </location>
</feature>
<proteinExistence type="predicted"/>
<dbReference type="Proteomes" id="UP000483004">
    <property type="component" value="Unassembled WGS sequence"/>
</dbReference>
<evidence type="ECO:0000256" key="1">
    <source>
        <dbReference type="SAM" id="Phobius"/>
    </source>
</evidence>
<reference evidence="2 3" key="1">
    <citation type="submission" date="2019-09" db="EMBL/GenBank/DDBJ databases">
        <title>Actinomadura physcomitrii sp. nov., a novel actinomycete isolated from moss [Physcomitrium sphaericum (Ludw) Fuernr].</title>
        <authorList>
            <person name="Liu C."/>
            <person name="Zhuang X."/>
        </authorList>
    </citation>
    <scope>NUCLEOTIDE SEQUENCE [LARGE SCALE GENOMIC DNA]</scope>
    <source>
        <strain evidence="2 3">CYP1-1B</strain>
    </source>
</reference>
<dbReference type="Pfam" id="PF20128">
    <property type="entry name" value="DUF6518"/>
    <property type="match status" value="1"/>
</dbReference>
<keyword evidence="1" id="KW-1133">Transmembrane helix</keyword>
<gene>
    <name evidence="2" type="ORF">F9B16_29695</name>
</gene>
<sequence>MIRRAGVFLALGALSGAMTELAIFHRPFHLLAVFAGVWVVGAGWIGRRADSPKAAAVHASAFLTGMVCAFYLTVLALASDLRGTLWLFWLAIALTGGPLLGLAGRLTRSANVQGSLAAAGLAGLLIAEAVRLQLGYSTHYRLAYVLFNLAGAVLVLGWLPRGARRTAVAALVPALAAGVVLFTVIPVLVYGGSHLPFR</sequence>
<feature type="transmembrane region" description="Helical" evidence="1">
    <location>
        <begin position="142"/>
        <end position="159"/>
    </location>
</feature>
<evidence type="ECO:0000313" key="3">
    <source>
        <dbReference type="Proteomes" id="UP000483004"/>
    </source>
</evidence>
<feature type="transmembrane region" description="Helical" evidence="1">
    <location>
        <begin position="29"/>
        <end position="45"/>
    </location>
</feature>
<keyword evidence="1" id="KW-0472">Membrane</keyword>
<evidence type="ECO:0000313" key="2">
    <source>
        <dbReference type="EMBL" id="KAB2372618.1"/>
    </source>
</evidence>
<feature type="transmembrane region" description="Helical" evidence="1">
    <location>
        <begin position="116"/>
        <end position="136"/>
    </location>
</feature>
<dbReference type="RefSeq" id="WP_151543517.1">
    <property type="nucleotide sequence ID" value="NZ_WBMR01000107.1"/>
</dbReference>
<dbReference type="AlphaFoldDB" id="A0A6L3VPS5"/>
<keyword evidence="1" id="KW-0812">Transmembrane</keyword>
<feature type="transmembrane region" description="Helical" evidence="1">
    <location>
        <begin position="57"/>
        <end position="78"/>
    </location>
</feature>
<dbReference type="EMBL" id="WBMR01000107">
    <property type="protein sequence ID" value="KAB2372618.1"/>
    <property type="molecule type" value="Genomic_DNA"/>
</dbReference>
<keyword evidence="3" id="KW-1185">Reference proteome</keyword>
<name>A0A6L3VPS5_9ACTN</name>
<organism evidence="2 3">
    <name type="scientific">Actinomadura montaniterrae</name>
    <dbReference type="NCBI Taxonomy" id="1803903"/>
    <lineage>
        <taxon>Bacteria</taxon>
        <taxon>Bacillati</taxon>
        <taxon>Actinomycetota</taxon>
        <taxon>Actinomycetes</taxon>
        <taxon>Streptosporangiales</taxon>
        <taxon>Thermomonosporaceae</taxon>
        <taxon>Actinomadura</taxon>
    </lineage>
</organism>
<protein>
    <submittedName>
        <fullName evidence="2">Uncharacterized protein</fullName>
    </submittedName>
</protein>
<accession>A0A6L3VPS5</accession>
<dbReference type="InterPro" id="IPR045393">
    <property type="entry name" value="DUF6518"/>
</dbReference>
<comment type="caution">
    <text evidence="2">The sequence shown here is derived from an EMBL/GenBank/DDBJ whole genome shotgun (WGS) entry which is preliminary data.</text>
</comment>
<feature type="transmembrane region" description="Helical" evidence="1">
    <location>
        <begin position="84"/>
        <end position="104"/>
    </location>
</feature>